<organism evidence="5">
    <name type="scientific">Chaetomium thermophilum (strain DSM 1495 / CBS 144.50 / IMI 039719)</name>
    <name type="common">Thermochaetoides thermophila</name>
    <dbReference type="NCBI Taxonomy" id="759272"/>
    <lineage>
        <taxon>Eukaryota</taxon>
        <taxon>Fungi</taxon>
        <taxon>Dikarya</taxon>
        <taxon>Ascomycota</taxon>
        <taxon>Pezizomycotina</taxon>
        <taxon>Sordariomycetes</taxon>
        <taxon>Sordariomycetidae</taxon>
        <taxon>Sordariales</taxon>
        <taxon>Chaetomiaceae</taxon>
        <taxon>Thermochaetoides</taxon>
    </lineage>
</organism>
<dbReference type="PDB" id="8OO7">
    <property type="method" value="EM"/>
    <property type="resolution" value="2.80 A"/>
    <property type="chains" value="H=1-492"/>
</dbReference>
<dbReference type="STRING" id="759272.G0RY01"/>
<reference evidence="10 11" key="4">
    <citation type="journal article" date="2023" name="Science">
        <title>Hexasome-INO80 complex reveals structural basis of noncanonical nucleosome remodeling.</title>
        <authorList>
            <person name="Zhang M."/>
            <person name="Jungblut A."/>
            <person name="Kunert F."/>
            <person name="Hauptmann L."/>
            <person name="Hoffmann T."/>
            <person name="Kolesnikova O."/>
            <person name="Metzner F."/>
            <person name="Moldt M."/>
            <person name="Weis F."/>
            <person name="DiMaio F."/>
            <person name="Hopfner K.P."/>
            <person name="Eustermann S."/>
        </authorList>
    </citation>
    <scope>STRUCTURE BY ELECTRON MICROSCOPY (2.70 ANGSTROMS)</scope>
</reference>
<dbReference type="PDBsum" id="6FML"/>
<dbReference type="EMDB" id="EMD-17026"/>
<feature type="domain" description="INO80 complex subunit B-like conserved region" evidence="3">
    <location>
        <begin position="380"/>
        <end position="465"/>
    </location>
</feature>
<dbReference type="GO" id="GO:0006338">
    <property type="term" value="P:chromatin remodeling"/>
    <property type="evidence" value="ECO:0007669"/>
    <property type="project" value="InterPro"/>
</dbReference>
<dbReference type="PDB" id="8OOC">
    <property type="method" value="EM"/>
    <property type="resolution" value="2.93 A"/>
    <property type="chains" value="H=1-492"/>
</dbReference>
<dbReference type="EMDB" id="EMD-17006"/>
<evidence type="ECO:0007829" key="8">
    <source>
        <dbReference type="PDB" id="8ATF"/>
    </source>
</evidence>
<dbReference type="PDB" id="8OOP">
    <property type="method" value="EM"/>
    <property type="resolution" value="2.70 A"/>
    <property type="chains" value="H=1-492"/>
</dbReference>
<evidence type="ECO:0000313" key="4">
    <source>
        <dbReference type="EMBL" id="EGS23787.1"/>
    </source>
</evidence>
<dbReference type="OMA" id="VHARWAD"/>
<dbReference type="Pfam" id="PF04795">
    <property type="entry name" value="PAPA-1"/>
    <property type="match status" value="1"/>
</dbReference>
<dbReference type="AlphaFoldDB" id="G0RY01"/>
<dbReference type="PDBsum" id="6FHS"/>
<dbReference type="PDB" id="8ATF">
    <property type="method" value="EM"/>
    <property type="resolution" value="3.45 A"/>
    <property type="chains" value="H=1-492"/>
</dbReference>
<dbReference type="EMDB" id="EMD-4264"/>
<keyword evidence="5" id="KW-1185">Reference proteome</keyword>
<evidence type="ECO:0000259" key="3">
    <source>
        <dbReference type="SMART" id="SM01406"/>
    </source>
</evidence>
<feature type="coiled-coil region" evidence="1">
    <location>
        <begin position="378"/>
        <end position="406"/>
    </location>
</feature>
<feature type="compositionally biased region" description="Basic and acidic residues" evidence="2">
    <location>
        <begin position="435"/>
        <end position="444"/>
    </location>
</feature>
<dbReference type="InterPro" id="IPR029523">
    <property type="entry name" value="INO80B/Ies2"/>
</dbReference>
<feature type="region of interest" description="Disordered" evidence="2">
    <location>
        <begin position="412"/>
        <end position="445"/>
    </location>
</feature>
<feature type="compositionally biased region" description="Acidic residues" evidence="2">
    <location>
        <begin position="125"/>
        <end position="203"/>
    </location>
</feature>
<dbReference type="InterPro" id="IPR006880">
    <property type="entry name" value="INO80B_C"/>
</dbReference>
<evidence type="ECO:0007829" key="11">
    <source>
        <dbReference type="PDB" id="8OOC"/>
    </source>
</evidence>
<dbReference type="PDB" id="8OOR">
    <property type="method" value="EM"/>
    <property type="resolution" value="2.87 A"/>
    <property type="chains" value="H=1-492"/>
</dbReference>
<dbReference type="EMDB" id="EMD-15647"/>
<keyword evidence="6 7" id="KW-0002">3D-structure</keyword>
<dbReference type="OrthoDB" id="2021186at2759"/>
<feature type="compositionally biased region" description="Low complexity" evidence="2">
    <location>
        <begin position="207"/>
        <end position="220"/>
    </location>
</feature>
<reference evidence="4 5" key="1">
    <citation type="journal article" date="2011" name="Cell">
        <title>Insight into structure and assembly of the nuclear pore complex by utilizing the genome of a eukaryotic thermophile.</title>
        <authorList>
            <person name="Amlacher S."/>
            <person name="Sarges P."/>
            <person name="Flemming D."/>
            <person name="van Noort V."/>
            <person name="Kunze R."/>
            <person name="Devos D.P."/>
            <person name="Arumugam M."/>
            <person name="Bork P."/>
            <person name="Hurt E."/>
        </authorList>
    </citation>
    <scope>NUCLEOTIDE SEQUENCE [LARGE SCALE GENOMIC DNA]</scope>
    <source>
        <strain evidence="5">DSM 1495 / CBS 144.50 / IMI 039719</strain>
    </source>
</reference>
<evidence type="ECO:0007829" key="6">
    <source>
        <dbReference type="PDB" id="6FHS"/>
    </source>
</evidence>
<dbReference type="EMDB" id="EMD-4277"/>
<dbReference type="PDB" id="8AV6">
    <property type="method" value="EM"/>
    <property type="resolution" value="4.68 A"/>
    <property type="chains" value="H=1-492"/>
</dbReference>
<dbReference type="PANTHER" id="PTHR21561:SF12">
    <property type="entry name" value="INO80 COMPLEX SUBUNIT B"/>
    <property type="match status" value="1"/>
</dbReference>
<feature type="compositionally biased region" description="Acidic residues" evidence="2">
    <location>
        <begin position="258"/>
        <end position="335"/>
    </location>
</feature>
<dbReference type="HOGENOM" id="CLU_036529_1_0_1"/>
<evidence type="ECO:0000313" key="5">
    <source>
        <dbReference type="Proteomes" id="UP000008066"/>
    </source>
</evidence>
<dbReference type="SMART" id="SM01406">
    <property type="entry name" value="PAPA-1"/>
    <property type="match status" value="1"/>
</dbReference>
<dbReference type="GO" id="GO:0031011">
    <property type="term" value="C:Ino80 complex"/>
    <property type="evidence" value="ECO:0007669"/>
    <property type="project" value="InterPro"/>
</dbReference>
<reference evidence="8 9" key="3">
    <citation type="journal article" date="2022" name="Sci. Adv.">
        <title>Structural mechanism of extranucleosomal DNA readout by the INO80 complex.</title>
        <authorList>
            <person name="Kunert F."/>
            <person name="Metzner F.J."/>
            <person name="Jung J."/>
            <person name="Hopfler M."/>
            <person name="Woike S."/>
            <person name="Schall K."/>
            <person name="Kostrewa D."/>
            <person name="Moldt M."/>
            <person name="Chen J.X."/>
            <person name="Bantele S."/>
            <person name="Pfander B."/>
            <person name="Eustermann S."/>
            <person name="Hopfner K.P."/>
        </authorList>
    </citation>
    <scope>STRUCTURE BY ELECTRON MICROSCOPY (3.45 ANGSTROMS)</scope>
</reference>
<feature type="compositionally biased region" description="Low complexity" evidence="2">
    <location>
        <begin position="35"/>
        <end position="48"/>
    </location>
</feature>
<evidence type="ECO:0000256" key="1">
    <source>
        <dbReference type="SAM" id="Coils"/>
    </source>
</evidence>
<feature type="compositionally biased region" description="Basic residues" evidence="2">
    <location>
        <begin position="412"/>
        <end position="421"/>
    </location>
</feature>
<dbReference type="EMBL" id="GL988032">
    <property type="protein sequence ID" value="EGS23787.1"/>
    <property type="molecule type" value="Genomic_DNA"/>
</dbReference>
<dbReference type="Proteomes" id="UP000008066">
    <property type="component" value="Unassembled WGS sequence"/>
</dbReference>
<accession>G0RY01</accession>
<gene>
    <name evidence="4" type="ORF">CTHT_0004910</name>
</gene>
<name>G0RY01_CHATD</name>
<evidence type="ECO:0007829" key="7">
    <source>
        <dbReference type="PDB" id="6FML"/>
    </source>
</evidence>
<protein>
    <recommendedName>
        <fullName evidence="3">INO80 complex subunit B-like conserved region domain-containing protein</fullName>
    </recommendedName>
</protein>
<feature type="compositionally biased region" description="Polar residues" evidence="2">
    <location>
        <begin position="233"/>
        <end position="246"/>
    </location>
</feature>
<dbReference type="eggNOG" id="ENOG502S7M7">
    <property type="taxonomic scope" value="Eukaryota"/>
</dbReference>
<dbReference type="SMR" id="G0RY01"/>
<feature type="compositionally biased region" description="Basic residues" evidence="2">
    <location>
        <begin position="110"/>
        <end position="120"/>
    </location>
</feature>
<evidence type="ECO:0000256" key="2">
    <source>
        <dbReference type="SAM" id="MobiDB-lite"/>
    </source>
</evidence>
<dbReference type="PANTHER" id="PTHR21561">
    <property type="entry name" value="INO80 COMPLEX SUBUNIT B"/>
    <property type="match status" value="1"/>
</dbReference>
<dbReference type="KEGG" id="cthr:CTHT_0004910"/>
<dbReference type="PDB" id="6FHS">
    <property type="method" value="EM"/>
    <property type="resolution" value="3.75 A"/>
    <property type="chains" value="H=1-491"/>
</dbReference>
<dbReference type="EMDB" id="EMD-17025"/>
<feature type="compositionally biased region" description="Low complexity" evidence="2">
    <location>
        <begin position="87"/>
        <end position="103"/>
    </location>
</feature>
<dbReference type="PDB" id="6FML">
    <property type="method" value="EM"/>
    <property type="resolution" value="4.34 A"/>
    <property type="chains" value="H=1-492"/>
</dbReference>
<feature type="compositionally biased region" description="Basic residues" evidence="2">
    <location>
        <begin position="1"/>
        <end position="10"/>
    </location>
</feature>
<feature type="compositionally biased region" description="Basic and acidic residues" evidence="2">
    <location>
        <begin position="20"/>
        <end position="31"/>
    </location>
</feature>
<proteinExistence type="evidence at protein level"/>
<dbReference type="RefSeq" id="XP_006691029.1">
    <property type="nucleotide sequence ID" value="XM_006690966.1"/>
</dbReference>
<sequence>MSTRPRRHAAQRASQAITDLADRDRESDHSHGPISSRMSSFNSSSRSRLPGKGIASVSRSEAGGASDPEHIHLTVKLPSSKLRQATSSSGIKKAGSVGSSSSSSGGGKAAVKRARGGKRSRVLESSEEEEEENEVEVLGDEDEEEEEEEDEIEVREGEGYDEDEEDVEDEDEEMQDLGEEDADGEDDEMDVDAEGEEDADGDVNMDAGVVGARATTVRAVPPAIKVTKPPKESPSNGKAATASKANDNAVPVKRPAPDSDDESLSSLESEPEEEVNVAGGEDAEGEDDDAEGEVDAEGEEEEEEEEIEVADEDAEGEDVEQDEDEDEEEEDDDDEMISRAQTPDMSRLTARQRARLGEASGEYLKLSDEVQSKKHFTAEELSMRRAEMARRRRNLSEKRNEEIKMETVNKLLKKQAPRTTRRAAQAAAAAEEAEEAAKQPKRPDPMMIRWVNNKMGSVVAVPEELLGTHAGVVFGAGPGKGLPAGKMVEEVS</sequence>
<keyword evidence="1" id="KW-0175">Coiled coil</keyword>
<dbReference type="EMDB" id="EMD-17010"/>
<feature type="region of interest" description="Disordered" evidence="2">
    <location>
        <begin position="1"/>
        <end position="354"/>
    </location>
</feature>
<evidence type="ECO:0007829" key="9">
    <source>
        <dbReference type="PDB" id="8AV6"/>
    </source>
</evidence>
<evidence type="ECO:0007829" key="10">
    <source>
        <dbReference type="PDB" id="8OO7"/>
    </source>
</evidence>
<reference evidence="6 7" key="2">
    <citation type="journal article" date="2018" name="Nature">
        <title>Structural basis for ATP-dependent chromatin remodelling by the INO80 complex.</title>
        <authorList>
            <person name="Eustermann S."/>
            <person name="Schall K."/>
            <person name="Kostrewa D."/>
            <person name="Lakomek K."/>
            <person name="Strauss M."/>
            <person name="Moldt M."/>
            <person name="Hopfner K.P."/>
        </authorList>
    </citation>
    <scope>STRUCTURE BY ELECTRON MICROSCOPY (3.75 ANGSTROMS) OF 1-491</scope>
</reference>
<dbReference type="GeneID" id="18254529"/>